<feature type="transmembrane region" description="Helical" evidence="1">
    <location>
        <begin position="258"/>
        <end position="279"/>
    </location>
</feature>
<feature type="transmembrane region" description="Helical" evidence="1">
    <location>
        <begin position="333"/>
        <end position="354"/>
    </location>
</feature>
<reference evidence="2" key="2">
    <citation type="submission" date="2020-05" db="UniProtKB">
        <authorList>
            <consortium name="EnsemblMetazoa"/>
        </authorList>
    </citation>
    <scope>IDENTIFICATION</scope>
    <source>
        <strain evidence="2">IAEA</strain>
    </source>
</reference>
<keyword evidence="1" id="KW-1133">Transmembrane helix</keyword>
<feature type="transmembrane region" description="Helical" evidence="1">
    <location>
        <begin position="228"/>
        <end position="252"/>
    </location>
</feature>
<evidence type="ECO:0000256" key="1">
    <source>
        <dbReference type="SAM" id="Phobius"/>
    </source>
</evidence>
<dbReference type="EMBL" id="JXJN01012968">
    <property type="status" value="NOT_ANNOTATED_CDS"/>
    <property type="molecule type" value="Genomic_DNA"/>
</dbReference>
<organism evidence="2 3">
    <name type="scientific">Glossina palpalis gambiensis</name>
    <dbReference type="NCBI Taxonomy" id="67801"/>
    <lineage>
        <taxon>Eukaryota</taxon>
        <taxon>Metazoa</taxon>
        <taxon>Ecdysozoa</taxon>
        <taxon>Arthropoda</taxon>
        <taxon>Hexapoda</taxon>
        <taxon>Insecta</taxon>
        <taxon>Pterygota</taxon>
        <taxon>Neoptera</taxon>
        <taxon>Endopterygota</taxon>
        <taxon>Diptera</taxon>
        <taxon>Brachycera</taxon>
        <taxon>Muscomorpha</taxon>
        <taxon>Hippoboscoidea</taxon>
        <taxon>Glossinidae</taxon>
        <taxon>Glossina</taxon>
    </lineage>
</organism>
<evidence type="ECO:0000313" key="3">
    <source>
        <dbReference type="Proteomes" id="UP000092460"/>
    </source>
</evidence>
<feature type="transmembrane region" description="Helical" evidence="1">
    <location>
        <begin position="194"/>
        <end position="216"/>
    </location>
</feature>
<reference evidence="3" key="1">
    <citation type="submission" date="2015-01" db="EMBL/GenBank/DDBJ databases">
        <authorList>
            <person name="Aksoy S."/>
            <person name="Warren W."/>
            <person name="Wilson R.K."/>
        </authorList>
    </citation>
    <scope>NUCLEOTIDE SEQUENCE [LARGE SCALE GENOMIC DNA]</scope>
    <source>
        <strain evidence="3">IAEA</strain>
    </source>
</reference>
<feature type="transmembrane region" description="Helical" evidence="1">
    <location>
        <begin position="166"/>
        <end position="188"/>
    </location>
</feature>
<evidence type="ECO:0000313" key="2">
    <source>
        <dbReference type="EnsemblMetazoa" id="GPPI027584-PA"/>
    </source>
</evidence>
<protein>
    <submittedName>
        <fullName evidence="2">Uncharacterized protein</fullName>
    </submittedName>
</protein>
<feature type="transmembrane region" description="Helical" evidence="1">
    <location>
        <begin position="45"/>
        <end position="65"/>
    </location>
</feature>
<feature type="transmembrane region" description="Helical" evidence="1">
    <location>
        <begin position="102"/>
        <end position="123"/>
    </location>
</feature>
<feature type="transmembrane region" description="Helical" evidence="1">
    <location>
        <begin position="135"/>
        <end position="154"/>
    </location>
</feature>
<keyword evidence="1" id="KW-0812">Transmembrane</keyword>
<dbReference type="AlphaFoldDB" id="A0A1B0BEN9"/>
<dbReference type="Proteomes" id="UP000092460">
    <property type="component" value="Unassembled WGS sequence"/>
</dbReference>
<feature type="transmembrane region" description="Helical" evidence="1">
    <location>
        <begin position="291"/>
        <end position="313"/>
    </location>
</feature>
<accession>A0A1B0BEN9</accession>
<feature type="transmembrane region" description="Helical" evidence="1">
    <location>
        <begin position="366"/>
        <end position="396"/>
    </location>
</feature>
<name>A0A1B0BEN9_9MUSC</name>
<dbReference type="VEuPathDB" id="VectorBase:GPPI027584"/>
<dbReference type="EMBL" id="JXJN01012967">
    <property type="status" value="NOT_ANNOTATED_CDS"/>
    <property type="molecule type" value="Genomic_DNA"/>
</dbReference>
<feature type="transmembrane region" description="Helical" evidence="1">
    <location>
        <begin position="12"/>
        <end position="33"/>
    </location>
</feature>
<keyword evidence="3" id="KW-1185">Reference proteome</keyword>
<proteinExistence type="predicted"/>
<keyword evidence="1" id="KW-0472">Membrane</keyword>
<sequence length="487" mass="53150">MNVTLMILIEVLTFPGTALTTGMDVLWTLGAFAREKIGVTLNLTLLNDGAVIATLVATMAAAAIVVGMVVYLMLILHLTLMVMIDMLLCLKMIPAKIPYVLPAPQMVGTMTFDVLMILEAVVAEKVAVFLARKRFLMLAFDMGAVSMLALYPILARSLVLPLMMDVVLLLRMILTILTDVVLIVNVVLTMLIEVLTFPGTPLLAVWNVLWILGAFATEKIGVTLNLTLLIDGAVNSMLFLTTMADASIVVGMALHLELILYLTLTVMIHMLLCLERIPVKIPYVITAPEMVWIMAFDVLMTLEAVVTEDAAVFLAPKRFLMLAFDMAAASMSALPPILVQTLVLPLMTNVVLVLRPVLTRQTDVVLTVTVVLTILIEVLTFPGMALIAVLNVLWILGEFAKEKIDVIVVLKVLTDVVMNPKLLLTTMVDAGVTVMTMVEVVPARQMVAVKRFLKLAFDMAAVSMLALHPILVRNLVLPLMANVVLVL</sequence>
<dbReference type="EnsemblMetazoa" id="GPPI027584-RA">
    <property type="protein sequence ID" value="GPPI027584-PA"/>
    <property type="gene ID" value="GPPI027584"/>
</dbReference>